<organism evidence="1 2">
    <name type="scientific">Streptomyces swartbergensis</name>
    <dbReference type="NCBI Taxonomy" id="487165"/>
    <lineage>
        <taxon>Bacteria</taxon>
        <taxon>Bacillati</taxon>
        <taxon>Actinomycetota</taxon>
        <taxon>Actinomycetes</taxon>
        <taxon>Kitasatosporales</taxon>
        <taxon>Streptomycetaceae</taxon>
        <taxon>Streptomyces</taxon>
    </lineage>
</organism>
<gene>
    <name evidence="1" type="ORF">CA983_26985</name>
</gene>
<dbReference type="RefSeq" id="WP_086603452.1">
    <property type="nucleotide sequence ID" value="NZ_NGFN01000197.1"/>
</dbReference>
<protein>
    <submittedName>
        <fullName evidence="1">Uncharacterized protein</fullName>
    </submittedName>
</protein>
<name>A0A243RYE6_9ACTN</name>
<evidence type="ECO:0000313" key="2">
    <source>
        <dbReference type="Proteomes" id="UP000195105"/>
    </source>
</evidence>
<evidence type="ECO:0000313" key="1">
    <source>
        <dbReference type="EMBL" id="OUD00189.1"/>
    </source>
</evidence>
<dbReference type="EMBL" id="NGFN01000197">
    <property type="protein sequence ID" value="OUD00189.1"/>
    <property type="molecule type" value="Genomic_DNA"/>
</dbReference>
<keyword evidence="2" id="KW-1185">Reference proteome</keyword>
<dbReference type="Proteomes" id="UP000195105">
    <property type="component" value="Unassembled WGS sequence"/>
</dbReference>
<reference evidence="1 2" key="1">
    <citation type="submission" date="2017-05" db="EMBL/GenBank/DDBJ databases">
        <title>Biotechnological potential of actinobacteria isolated from South African environments.</title>
        <authorList>
            <person name="Le Roes-Hill M."/>
            <person name="Prins A."/>
            <person name="Durrell K.A."/>
        </authorList>
    </citation>
    <scope>NUCLEOTIDE SEQUENCE [LARGE SCALE GENOMIC DNA]</scope>
    <source>
        <strain evidence="1 2">HMC13</strain>
    </source>
</reference>
<dbReference type="AlphaFoldDB" id="A0A243RYE6"/>
<sequence>MRLRRGALCAVLAACLTGCGGVDGGVRVEGPAVTSVPWTGPAYLTDWYGRAWQRPSEISPTRSIDLRRLTWRDWGSPRARATGVVVDTNCMAGCRDDPASYRARVVLSGLVKRGNVAFYSQMSLTPVHPPAPFWAEGYGESTYLDVPDA</sequence>
<proteinExistence type="predicted"/>
<comment type="caution">
    <text evidence="1">The sequence shown here is derived from an EMBL/GenBank/DDBJ whole genome shotgun (WGS) entry which is preliminary data.</text>
</comment>
<accession>A0A243RYE6</accession>